<dbReference type="HOGENOM" id="CLU_3267779_0_0_0"/>
<protein>
    <submittedName>
        <fullName evidence="1">Uncharacterized protein</fullName>
    </submittedName>
</protein>
<evidence type="ECO:0000313" key="1">
    <source>
        <dbReference type="EMBL" id="CAO81301.1"/>
    </source>
</evidence>
<dbReference type="EMBL" id="CU466930">
    <property type="protein sequence ID" value="CAO81301.1"/>
    <property type="molecule type" value="Genomic_DNA"/>
</dbReference>
<organism evidence="1 2">
    <name type="scientific">Cloacimonas acidaminovorans (strain Evry)</name>
    <dbReference type="NCBI Taxonomy" id="459349"/>
    <lineage>
        <taxon>Bacteria</taxon>
        <taxon>Pseudomonadati</taxon>
        <taxon>Candidatus Cloacimonadota</taxon>
        <taxon>Candidatus Cloacimonadia</taxon>
        <taxon>Candidatus Cloacimonadales</taxon>
        <taxon>Candidatus Cloacimonadaceae</taxon>
        <taxon>Candidatus Cloacimonas</taxon>
    </lineage>
</organism>
<dbReference type="AlphaFoldDB" id="B0VJ90"/>
<evidence type="ECO:0000313" key="2">
    <source>
        <dbReference type="Proteomes" id="UP000002019"/>
    </source>
</evidence>
<proteinExistence type="predicted"/>
<reference evidence="1 2" key="1">
    <citation type="journal article" date="2008" name="J. Bacteriol.">
        <title>'Candidatus Cloacamonas acidaminovorans': genome sequence reconstruction provides a first glimpse of a new bacterial division.</title>
        <authorList>
            <person name="Pelletier E."/>
            <person name="Kreimeyer A."/>
            <person name="Bocs S."/>
            <person name="Rouy Z."/>
            <person name="Gyapay G."/>
            <person name="Chouari R."/>
            <person name="Riviere D."/>
            <person name="Ganesan A."/>
            <person name="Daegelen P."/>
            <person name="Sghir A."/>
            <person name="Cohen G.N."/>
            <person name="Medigue C."/>
            <person name="Weissenbach J."/>
            <person name="Le Paslier D."/>
        </authorList>
    </citation>
    <scope>NUCLEOTIDE SEQUENCE [LARGE SCALE GENOMIC DNA]</scope>
    <source>
        <strain evidence="2">Evry</strain>
    </source>
</reference>
<keyword evidence="2" id="KW-1185">Reference proteome</keyword>
<dbReference type="Proteomes" id="UP000002019">
    <property type="component" value="Chromosome"/>
</dbReference>
<dbReference type="KEGG" id="caci:CLOAM1450"/>
<sequence length="41" mass="4788">MCWAQSVNRHSEYGLVPDYRIKNEAVPASLSENFRPLCYSR</sequence>
<name>B0VJ90_CLOAI</name>
<accession>B0VJ90</accession>
<gene>
    <name evidence="1" type="ordered locus">CLOAM1450</name>
</gene>